<evidence type="ECO:0000313" key="4">
    <source>
        <dbReference type="Proteomes" id="UP000190667"/>
    </source>
</evidence>
<feature type="region of interest" description="Disordered" evidence="1">
    <location>
        <begin position="174"/>
        <end position="193"/>
    </location>
</feature>
<dbReference type="Gene3D" id="6.20.150.10">
    <property type="match status" value="1"/>
</dbReference>
<evidence type="ECO:0000259" key="2">
    <source>
        <dbReference type="Pfam" id="PF04717"/>
    </source>
</evidence>
<dbReference type="STRING" id="1926881.BTJ39_12100"/>
<dbReference type="Proteomes" id="UP000190667">
    <property type="component" value="Unassembled WGS sequence"/>
</dbReference>
<dbReference type="RefSeq" id="WP_078002958.1">
    <property type="nucleotide sequence ID" value="NZ_MRUL01000007.1"/>
</dbReference>
<dbReference type="EMBL" id="MRUL01000007">
    <property type="protein sequence ID" value="OON39770.1"/>
    <property type="molecule type" value="Genomic_DNA"/>
</dbReference>
<keyword evidence="4" id="KW-1185">Reference proteome</keyword>
<name>A0A1S8YL52_9GAMM</name>
<dbReference type="Pfam" id="PF04717">
    <property type="entry name" value="Phage_base_V"/>
    <property type="match status" value="1"/>
</dbReference>
<sequence>MSELTGDLQRRLANIIRRGVIHAVRLEPSPQCQVDLGDILTDWLPVCQGFSGPNRADINPCAPGDAVTVLSEAGELRNGRVIPGWNTVIQPAPAGSETEHITRYGDGTEVRYNRTDHRLTITLAEKGSYIIKGEGILDGNVKITNNLNVNGSLAAKNNVADARGTMSAMREIFNNHNHPGDSGGMTDKPNQKM</sequence>
<protein>
    <submittedName>
        <fullName evidence="3">Baseplate assembly protein</fullName>
    </submittedName>
</protein>
<gene>
    <name evidence="3" type="ORF">BTJ39_12100</name>
</gene>
<dbReference type="InterPro" id="IPR013046">
    <property type="entry name" value="GpV/Gp45"/>
</dbReference>
<reference evidence="3 4" key="1">
    <citation type="submission" date="2016-12" db="EMBL/GenBank/DDBJ databases">
        <title>Izhakiella australiana sp. nov. of genus Izhakiella isolated from Australian desert.</title>
        <authorList>
            <person name="Ji M."/>
        </authorList>
    </citation>
    <scope>NUCLEOTIDE SEQUENCE [LARGE SCALE GENOMIC DNA]</scope>
    <source>
        <strain evidence="3 4">D4N98</strain>
    </source>
</reference>
<proteinExistence type="predicted"/>
<organism evidence="3 4">
    <name type="scientific">Izhakiella australiensis</name>
    <dbReference type="NCBI Taxonomy" id="1926881"/>
    <lineage>
        <taxon>Bacteria</taxon>
        <taxon>Pseudomonadati</taxon>
        <taxon>Pseudomonadota</taxon>
        <taxon>Gammaproteobacteria</taxon>
        <taxon>Enterobacterales</taxon>
        <taxon>Erwiniaceae</taxon>
        <taxon>Izhakiella</taxon>
    </lineage>
</organism>
<accession>A0A1S8YL52</accession>
<dbReference type="OrthoDB" id="9780507at2"/>
<dbReference type="InterPro" id="IPR037026">
    <property type="entry name" value="Vgr_OB-fold_dom_sf"/>
</dbReference>
<evidence type="ECO:0000256" key="1">
    <source>
        <dbReference type="SAM" id="MobiDB-lite"/>
    </source>
</evidence>
<dbReference type="InterPro" id="IPR006531">
    <property type="entry name" value="Gp5/Vgr_OB"/>
</dbReference>
<dbReference type="Gene3D" id="2.40.50.230">
    <property type="entry name" value="Gp5 N-terminal domain"/>
    <property type="match status" value="1"/>
</dbReference>
<dbReference type="NCBIfam" id="TIGR01644">
    <property type="entry name" value="phage_P2_V"/>
    <property type="match status" value="1"/>
</dbReference>
<feature type="domain" description="Gp5/Type VI secretion system Vgr protein OB-fold" evidence="2">
    <location>
        <begin position="18"/>
        <end position="85"/>
    </location>
</feature>
<dbReference type="AlphaFoldDB" id="A0A1S8YL52"/>
<evidence type="ECO:0000313" key="3">
    <source>
        <dbReference type="EMBL" id="OON39770.1"/>
    </source>
</evidence>
<comment type="caution">
    <text evidence="3">The sequence shown here is derived from an EMBL/GenBank/DDBJ whole genome shotgun (WGS) entry which is preliminary data.</text>
</comment>